<protein>
    <submittedName>
        <fullName evidence="1">Uncharacterized protein</fullName>
    </submittedName>
</protein>
<keyword evidence="2" id="KW-1185">Reference proteome</keyword>
<organism evidence="1 2">
    <name type="scientific">Cuscuta epithymum</name>
    <dbReference type="NCBI Taxonomy" id="186058"/>
    <lineage>
        <taxon>Eukaryota</taxon>
        <taxon>Viridiplantae</taxon>
        <taxon>Streptophyta</taxon>
        <taxon>Embryophyta</taxon>
        <taxon>Tracheophyta</taxon>
        <taxon>Spermatophyta</taxon>
        <taxon>Magnoliopsida</taxon>
        <taxon>eudicotyledons</taxon>
        <taxon>Gunneridae</taxon>
        <taxon>Pentapetalae</taxon>
        <taxon>asterids</taxon>
        <taxon>lamiids</taxon>
        <taxon>Solanales</taxon>
        <taxon>Convolvulaceae</taxon>
        <taxon>Cuscuteae</taxon>
        <taxon>Cuscuta</taxon>
        <taxon>Cuscuta subgen. Cuscuta</taxon>
    </lineage>
</organism>
<sequence>MEDEGAVGLRDLDRRTEWNLSGESFIETSEPIGRLSCGNPFLYTGSEKQLVGKPLDDGSKLQKAHLKKNQLLPVMFSTDENTEVEEGLGSVGNKEAVTNVWNAWEGKFKPCADDCYLKSYHQNQLLRKEAVTNGWNAWEGRFKPFLGDFHLIRQGVYFGELDEYGNWDDGECAKAVQEHLRRLGRRMDKQGTEAVVEDIRRKLNLGEGTMMK</sequence>
<evidence type="ECO:0000313" key="2">
    <source>
        <dbReference type="Proteomes" id="UP001152523"/>
    </source>
</evidence>
<name>A0AAV0EW70_9ASTE</name>
<evidence type="ECO:0000313" key="1">
    <source>
        <dbReference type="EMBL" id="CAH9127460.1"/>
    </source>
</evidence>
<gene>
    <name evidence="1" type="ORF">CEPIT_LOCUS28335</name>
</gene>
<proteinExistence type="predicted"/>
<comment type="caution">
    <text evidence="1">The sequence shown here is derived from an EMBL/GenBank/DDBJ whole genome shotgun (WGS) entry which is preliminary data.</text>
</comment>
<accession>A0AAV0EW70</accession>
<dbReference type="AlphaFoldDB" id="A0AAV0EW70"/>
<dbReference type="EMBL" id="CAMAPF010000948">
    <property type="protein sequence ID" value="CAH9127460.1"/>
    <property type="molecule type" value="Genomic_DNA"/>
</dbReference>
<dbReference type="Proteomes" id="UP001152523">
    <property type="component" value="Unassembled WGS sequence"/>
</dbReference>
<reference evidence="1" key="1">
    <citation type="submission" date="2022-07" db="EMBL/GenBank/DDBJ databases">
        <authorList>
            <person name="Macas J."/>
            <person name="Novak P."/>
            <person name="Neumann P."/>
        </authorList>
    </citation>
    <scope>NUCLEOTIDE SEQUENCE</scope>
</reference>